<feature type="domain" description="EF-hand" evidence="1">
    <location>
        <begin position="1"/>
        <end position="34"/>
    </location>
</feature>
<name>A0A8J4T8P1_9TREM</name>
<dbReference type="Gene3D" id="1.10.238.10">
    <property type="entry name" value="EF-hand"/>
    <property type="match status" value="1"/>
</dbReference>
<dbReference type="InterPro" id="IPR037177">
    <property type="entry name" value="DLC_sf"/>
</dbReference>
<dbReference type="GO" id="GO:0030286">
    <property type="term" value="C:dynein complex"/>
    <property type="evidence" value="ECO:0007669"/>
    <property type="project" value="InterPro"/>
</dbReference>
<dbReference type="InterPro" id="IPR001372">
    <property type="entry name" value="Dynein_light_chain_typ-1/2"/>
</dbReference>
<dbReference type="CDD" id="cd21454">
    <property type="entry name" value="DLC-like_TAL"/>
    <property type="match status" value="1"/>
</dbReference>
<dbReference type="Gene3D" id="3.30.740.10">
    <property type="entry name" value="Protein Inhibitor Of Neuronal Nitric Oxide Synthase"/>
    <property type="match status" value="1"/>
</dbReference>
<dbReference type="OrthoDB" id="6224172at2759"/>
<dbReference type="EMBL" id="LUCH01002357">
    <property type="protein sequence ID" value="KAF5401608.1"/>
    <property type="molecule type" value="Genomic_DNA"/>
</dbReference>
<dbReference type="InterPro" id="IPR002048">
    <property type="entry name" value="EF_hand_dom"/>
</dbReference>
<evidence type="ECO:0000313" key="3">
    <source>
        <dbReference type="Proteomes" id="UP000748531"/>
    </source>
</evidence>
<protein>
    <submittedName>
        <fullName evidence="2">Dynein light chain</fullName>
    </submittedName>
</protein>
<proteinExistence type="predicted"/>
<evidence type="ECO:0000313" key="2">
    <source>
        <dbReference type="EMBL" id="KAF5401608.1"/>
    </source>
</evidence>
<dbReference type="PROSITE" id="PS50222">
    <property type="entry name" value="EF_HAND_2"/>
    <property type="match status" value="1"/>
</dbReference>
<dbReference type="GO" id="GO:0005509">
    <property type="term" value="F:calcium ion binding"/>
    <property type="evidence" value="ECO:0007669"/>
    <property type="project" value="InterPro"/>
</dbReference>
<accession>A0A8J4T8P1</accession>
<reference evidence="2" key="1">
    <citation type="submission" date="2019-05" db="EMBL/GenBank/DDBJ databases">
        <title>Annotation for the trematode Paragonimus heterotremus.</title>
        <authorList>
            <person name="Choi Y.-J."/>
        </authorList>
    </citation>
    <scope>NUCLEOTIDE SEQUENCE</scope>
    <source>
        <strain evidence="2">LC</strain>
    </source>
</reference>
<keyword evidence="3" id="KW-1185">Reference proteome</keyword>
<dbReference type="InterPro" id="IPR011992">
    <property type="entry name" value="EF-hand-dom_pair"/>
</dbReference>
<dbReference type="AlphaFoldDB" id="A0A8J4T8P1"/>
<comment type="caution">
    <text evidence="2">The sequence shown here is derived from an EMBL/GenBank/DDBJ whole genome shotgun (WGS) entry which is preliminary data.</text>
</comment>
<dbReference type="SUPFAM" id="SSF54648">
    <property type="entry name" value="DLC"/>
    <property type="match status" value="1"/>
</dbReference>
<gene>
    <name evidence="2" type="ORF">PHET_05205</name>
</gene>
<evidence type="ECO:0000259" key="1">
    <source>
        <dbReference type="PROSITE" id="PS50222"/>
    </source>
</evidence>
<sequence>MDPFIDVFLKVNTNRSGSITIEELTNYVEKNNLDKDMITKWRSLFDPTNTGKITLEKFCDVLGLKAAEVIKKREAFYQSQGPRLGDDIHVIFENMPLDQQVIISDEVRRRITGANADGEFNKFSVDMKRYLDDRFGPSWQVFVVDGNYWVTHTFLPNTSFQFSLLGRSYLVWQIPE</sequence>
<dbReference type="Pfam" id="PF01221">
    <property type="entry name" value="Dynein_light"/>
    <property type="match status" value="1"/>
</dbReference>
<dbReference type="SMART" id="SM01375">
    <property type="entry name" value="Dynein_light"/>
    <property type="match status" value="1"/>
</dbReference>
<organism evidence="2 3">
    <name type="scientific">Paragonimus heterotremus</name>
    <dbReference type="NCBI Taxonomy" id="100268"/>
    <lineage>
        <taxon>Eukaryota</taxon>
        <taxon>Metazoa</taxon>
        <taxon>Spiralia</taxon>
        <taxon>Lophotrochozoa</taxon>
        <taxon>Platyhelminthes</taxon>
        <taxon>Trematoda</taxon>
        <taxon>Digenea</taxon>
        <taxon>Plagiorchiida</taxon>
        <taxon>Troglotremata</taxon>
        <taxon>Troglotrematidae</taxon>
        <taxon>Paragonimus</taxon>
    </lineage>
</organism>
<dbReference type="SUPFAM" id="SSF47473">
    <property type="entry name" value="EF-hand"/>
    <property type="match status" value="1"/>
</dbReference>
<dbReference type="Proteomes" id="UP000748531">
    <property type="component" value="Unassembled WGS sequence"/>
</dbReference>
<dbReference type="GO" id="GO:0007017">
    <property type="term" value="P:microtubule-based process"/>
    <property type="evidence" value="ECO:0007669"/>
    <property type="project" value="InterPro"/>
</dbReference>